<evidence type="ECO:0000313" key="3">
    <source>
        <dbReference type="Proteomes" id="UP000184831"/>
    </source>
</evidence>
<comment type="caution">
    <text evidence="2">The sequence shown here is derived from an EMBL/GenBank/DDBJ whole genome shotgun (WGS) entry which is preliminary data.</text>
</comment>
<evidence type="ECO:0000313" key="2">
    <source>
        <dbReference type="EMBL" id="SIM96474.1"/>
    </source>
</evidence>
<dbReference type="RefSeq" id="WP_109544003.1">
    <property type="nucleotide sequence ID" value="NZ_FSMV01000002.1"/>
</dbReference>
<dbReference type="InterPro" id="IPR036086">
    <property type="entry name" value="ParB/Sulfiredoxin_sf"/>
</dbReference>
<dbReference type="AlphaFoldDB" id="A0AB74FDL5"/>
<dbReference type="SUPFAM" id="SSF110849">
    <property type="entry name" value="ParB/Sulfiredoxin"/>
    <property type="match status" value="1"/>
</dbReference>
<accession>A0AB74FDL5</accession>
<dbReference type="EMBL" id="FSQE01000004">
    <property type="protein sequence ID" value="SIM96474.1"/>
    <property type="molecule type" value="Genomic_DNA"/>
</dbReference>
<feature type="region of interest" description="Disordered" evidence="1">
    <location>
        <begin position="88"/>
        <end position="184"/>
    </location>
</feature>
<dbReference type="Gene3D" id="3.90.1530.10">
    <property type="entry name" value="Conserved hypothetical protein from pyrococcus furiosus pfu- 392566-001, ParB domain"/>
    <property type="match status" value="1"/>
</dbReference>
<sequence>MSAAEFQVMPRLTADEYAELEASIVEHGVQVPIVLSRDDRIVDGYHRDEIARKHSLHCPRVYADGDETELRGLAFSLNLHRRHLNREQKRELVAESIKADPQLSDREHGRRTGVSAQTATKVRDELEKSAQVEHFSERIDPRTGNASQPASKPPRREPGYRTGSVGVEQSGSAPDQDPLGSLGPNGNRPCRDCYGNGCETCFPEDKPATDEQIAAMAEMSDDEFEAALSAARADGDLSAGNVIKHGQQADDLQSDEVPQRKSPEPPITKSFSTANYRLTLAVKAVVRLSENDRFKKNKDQISGCHLSDLIRARDALTGVIQQLEG</sequence>
<name>A0AB74FDL5_9MYCO</name>
<feature type="region of interest" description="Disordered" evidence="1">
    <location>
        <begin position="247"/>
        <end position="270"/>
    </location>
</feature>
<protein>
    <recommendedName>
        <fullName evidence="4">ParB/Sulfiredoxin domain-containing protein</fullName>
    </recommendedName>
</protein>
<feature type="compositionally biased region" description="Basic and acidic residues" evidence="1">
    <location>
        <begin position="121"/>
        <end position="141"/>
    </location>
</feature>
<evidence type="ECO:0000256" key="1">
    <source>
        <dbReference type="SAM" id="MobiDB-lite"/>
    </source>
</evidence>
<organism evidence="2 3">
    <name type="scientific">Mycobacteroides abscessus subsp. abscessus</name>
    <dbReference type="NCBI Taxonomy" id="1185650"/>
    <lineage>
        <taxon>Bacteria</taxon>
        <taxon>Bacillati</taxon>
        <taxon>Actinomycetota</taxon>
        <taxon>Actinomycetes</taxon>
        <taxon>Mycobacteriales</taxon>
        <taxon>Mycobacteriaceae</taxon>
        <taxon>Mycobacteroides</taxon>
        <taxon>Mycobacteroides abscessus</taxon>
    </lineage>
</organism>
<dbReference type="Proteomes" id="UP000184831">
    <property type="component" value="Unassembled WGS sequence"/>
</dbReference>
<proteinExistence type="predicted"/>
<gene>
    <name evidence="2" type="ORF">SAMEA2152244_02805</name>
</gene>
<evidence type="ECO:0008006" key="4">
    <source>
        <dbReference type="Google" id="ProtNLM"/>
    </source>
</evidence>
<reference evidence="2 3" key="1">
    <citation type="submission" date="2016-11" db="EMBL/GenBank/DDBJ databases">
        <authorList>
            <consortium name="Pathogen Informatics"/>
        </authorList>
    </citation>
    <scope>NUCLEOTIDE SEQUENCE [LARGE SCALE GENOMIC DNA]</scope>
    <source>
        <strain evidence="2 3">696</strain>
    </source>
</reference>